<dbReference type="SUPFAM" id="SSF110087">
    <property type="entry name" value="DR1885-like metal-binding protein"/>
    <property type="match status" value="1"/>
</dbReference>
<dbReference type="InterPro" id="IPR036182">
    <property type="entry name" value="PCuAC_sf"/>
</dbReference>
<feature type="signal peptide" evidence="1">
    <location>
        <begin position="1"/>
        <end position="20"/>
    </location>
</feature>
<comment type="caution">
    <text evidence="2">The sequence shown here is derived from an EMBL/GenBank/DDBJ whole genome shotgun (WGS) entry which is preliminary data.</text>
</comment>
<dbReference type="Proteomes" id="UP000768471">
    <property type="component" value="Unassembled WGS sequence"/>
</dbReference>
<evidence type="ECO:0000313" key="3">
    <source>
        <dbReference type="Proteomes" id="UP000768471"/>
    </source>
</evidence>
<sequence length="155" mass="16786">MNKLTLLAAGLLCLAAAAQAEVRASQAWARFTVPGMQSGGVFVRLENGRPADALIGGSTPVAERVEIHEHIMQGGQMRMQAMPHGLPLPERSRTELKPGSRHIMLIGLKQPLAAGSRFPLTLKFRHAPAQTVQVEVKSPAEEAGGMQHRHHHHAH</sequence>
<feature type="chain" id="PRO_5046856636" evidence="1">
    <location>
        <begin position="21"/>
        <end position="155"/>
    </location>
</feature>
<dbReference type="RefSeq" id="WP_197902449.1">
    <property type="nucleotide sequence ID" value="NZ_JACSGR010000002.1"/>
</dbReference>
<name>A0ABS0N8D7_9NEIS</name>
<dbReference type="InterPro" id="IPR058248">
    <property type="entry name" value="Lxx211020-like"/>
</dbReference>
<evidence type="ECO:0000256" key="1">
    <source>
        <dbReference type="SAM" id="SignalP"/>
    </source>
</evidence>
<dbReference type="PANTHER" id="PTHR36302:SF1">
    <property type="entry name" value="COPPER CHAPERONE PCU(A)C"/>
    <property type="match status" value="1"/>
</dbReference>
<dbReference type="Gene3D" id="2.60.40.1890">
    <property type="entry name" value="PCu(A)C copper chaperone"/>
    <property type="match status" value="1"/>
</dbReference>
<reference evidence="2 3" key="1">
    <citation type="submission" date="2020-09" db="EMBL/GenBank/DDBJ databases">
        <title>Eikenella S3660 sp. nov., isolated from a throat swab.</title>
        <authorList>
            <person name="Buhl M."/>
        </authorList>
    </citation>
    <scope>NUCLEOTIDE SEQUENCE [LARGE SCALE GENOMIC DNA]</scope>
    <source>
        <strain evidence="2 3">S3360</strain>
    </source>
</reference>
<dbReference type="EMBL" id="JACSGR010000002">
    <property type="protein sequence ID" value="MBH5328524.1"/>
    <property type="molecule type" value="Genomic_DNA"/>
</dbReference>
<gene>
    <name evidence="2" type="ORF">H9Q10_02400</name>
</gene>
<protein>
    <submittedName>
        <fullName evidence="2">Copper chaperone PCu(A)C</fullName>
    </submittedName>
</protein>
<dbReference type="Pfam" id="PF04314">
    <property type="entry name" value="PCuAC"/>
    <property type="match status" value="1"/>
</dbReference>
<dbReference type="PANTHER" id="PTHR36302">
    <property type="entry name" value="BLR7088 PROTEIN"/>
    <property type="match status" value="1"/>
</dbReference>
<accession>A0ABS0N8D7</accession>
<keyword evidence="3" id="KW-1185">Reference proteome</keyword>
<dbReference type="InterPro" id="IPR007410">
    <property type="entry name" value="LpqE-like"/>
</dbReference>
<proteinExistence type="predicted"/>
<evidence type="ECO:0000313" key="2">
    <source>
        <dbReference type="EMBL" id="MBH5328524.1"/>
    </source>
</evidence>
<keyword evidence="1" id="KW-0732">Signal</keyword>
<organism evidence="2 3">
    <name type="scientific">Eikenella glucosivorans</name>
    <dbReference type="NCBI Taxonomy" id="2766967"/>
    <lineage>
        <taxon>Bacteria</taxon>
        <taxon>Pseudomonadati</taxon>
        <taxon>Pseudomonadota</taxon>
        <taxon>Betaproteobacteria</taxon>
        <taxon>Neisseriales</taxon>
        <taxon>Neisseriaceae</taxon>
        <taxon>Eikenella</taxon>
    </lineage>
</organism>